<evidence type="ECO:0000259" key="4">
    <source>
        <dbReference type="PROSITE" id="PS50126"/>
    </source>
</evidence>
<dbReference type="Pfam" id="PF00575">
    <property type="entry name" value="S1"/>
    <property type="match status" value="1"/>
</dbReference>
<comment type="similarity">
    <text evidence="1">Belongs to the bacterial ribosomal protein bS1 family.</text>
</comment>
<dbReference type="PANTHER" id="PTHR10724:SF7">
    <property type="entry name" value="SMALL RIBOSOMAL SUBUNIT PROTEIN BS1C"/>
    <property type="match status" value="1"/>
</dbReference>
<reference evidence="5 6" key="1">
    <citation type="submission" date="2024-06" db="EMBL/GenBank/DDBJ databases">
        <title>The Natural Products Discovery Center: Release of the First 8490 Sequenced Strains for Exploring Actinobacteria Biosynthetic Diversity.</title>
        <authorList>
            <person name="Kalkreuter E."/>
            <person name="Kautsar S.A."/>
            <person name="Yang D."/>
            <person name="Bader C.D."/>
            <person name="Teijaro C.N."/>
            <person name="Fluegel L."/>
            <person name="Davis C.M."/>
            <person name="Simpson J.R."/>
            <person name="Lauterbach L."/>
            <person name="Steele A.D."/>
            <person name="Gui C."/>
            <person name="Meng S."/>
            <person name="Li G."/>
            <person name="Viehrig K."/>
            <person name="Ye F."/>
            <person name="Su P."/>
            <person name="Kiefer A.F."/>
            <person name="Nichols A."/>
            <person name="Cepeda A.J."/>
            <person name="Yan W."/>
            <person name="Fan B."/>
            <person name="Jiang Y."/>
            <person name="Adhikari A."/>
            <person name="Zheng C.-J."/>
            <person name="Schuster L."/>
            <person name="Cowan T.M."/>
            <person name="Smanski M.J."/>
            <person name="Chevrette M.G."/>
            <person name="De Carvalho L.P.S."/>
            <person name="Shen B."/>
        </authorList>
    </citation>
    <scope>NUCLEOTIDE SEQUENCE [LARGE SCALE GENOMIC DNA]</scope>
    <source>
        <strain evidence="5 6">NPDC048946</strain>
    </source>
</reference>
<comment type="caution">
    <text evidence="5">The sequence shown here is derived from an EMBL/GenBank/DDBJ whole genome shotgun (WGS) entry which is preliminary data.</text>
</comment>
<keyword evidence="6" id="KW-1185">Reference proteome</keyword>
<evidence type="ECO:0000256" key="1">
    <source>
        <dbReference type="ARBA" id="ARBA00006767"/>
    </source>
</evidence>
<feature type="domain" description="S1 motif" evidence="4">
    <location>
        <begin position="103"/>
        <end position="172"/>
    </location>
</feature>
<dbReference type="EMBL" id="JBEZFP010000064">
    <property type="protein sequence ID" value="MEU8136463.1"/>
    <property type="molecule type" value="Genomic_DNA"/>
</dbReference>
<evidence type="ECO:0000313" key="5">
    <source>
        <dbReference type="EMBL" id="MEU8136463.1"/>
    </source>
</evidence>
<evidence type="ECO:0000313" key="6">
    <source>
        <dbReference type="Proteomes" id="UP001551482"/>
    </source>
</evidence>
<evidence type="ECO:0000256" key="2">
    <source>
        <dbReference type="ARBA" id="ARBA00022980"/>
    </source>
</evidence>
<dbReference type="InterPro" id="IPR003029">
    <property type="entry name" value="S1_domain"/>
</dbReference>
<keyword evidence="3" id="KW-0687">Ribonucleoprotein</keyword>
<feature type="domain" description="S1 motif" evidence="4">
    <location>
        <begin position="19"/>
        <end position="87"/>
    </location>
</feature>
<name>A0ABV3DL53_9ACTN</name>
<dbReference type="PANTHER" id="PTHR10724">
    <property type="entry name" value="30S RIBOSOMAL PROTEIN S1"/>
    <property type="match status" value="1"/>
</dbReference>
<sequence>MPDERETQRRTVLETLELGEVRRGVVSALTNFGIFVDLGGLDGLVTVANMSWTPVDRISDVAQVGQSVTVVVLDIDWDRERVSLSFRDLEPDPLAAFARSRLGEEIPGIVSEVIPPGVVVRLDTGIHGLVSAGDPALTRLAAAGRNCAKGDPLTVRVCNINLHRRQIRLRVVETPQ</sequence>
<accession>A0ABV3DL53</accession>
<proteinExistence type="inferred from homology"/>
<dbReference type="InterPro" id="IPR012340">
    <property type="entry name" value="NA-bd_OB-fold"/>
</dbReference>
<dbReference type="PROSITE" id="PS50126">
    <property type="entry name" value="S1"/>
    <property type="match status" value="2"/>
</dbReference>
<keyword evidence="2" id="KW-0689">Ribosomal protein</keyword>
<organism evidence="5 6">
    <name type="scientific">Streptodolium elevatio</name>
    <dbReference type="NCBI Taxonomy" id="3157996"/>
    <lineage>
        <taxon>Bacteria</taxon>
        <taxon>Bacillati</taxon>
        <taxon>Actinomycetota</taxon>
        <taxon>Actinomycetes</taxon>
        <taxon>Kitasatosporales</taxon>
        <taxon>Streptomycetaceae</taxon>
        <taxon>Streptodolium</taxon>
    </lineage>
</organism>
<dbReference type="Gene3D" id="2.40.50.140">
    <property type="entry name" value="Nucleic acid-binding proteins"/>
    <property type="match status" value="2"/>
</dbReference>
<gene>
    <name evidence="5" type="ORF">AB0C36_23495</name>
</gene>
<dbReference type="Proteomes" id="UP001551482">
    <property type="component" value="Unassembled WGS sequence"/>
</dbReference>
<dbReference type="InterPro" id="IPR050437">
    <property type="entry name" value="Ribos_protein_bS1-like"/>
</dbReference>
<dbReference type="SMART" id="SM00316">
    <property type="entry name" value="S1"/>
    <property type="match status" value="2"/>
</dbReference>
<dbReference type="RefSeq" id="WP_358357000.1">
    <property type="nucleotide sequence ID" value="NZ_JBEZFP010000064.1"/>
</dbReference>
<protein>
    <submittedName>
        <fullName evidence="5">S1 RNA-binding domain-containing protein</fullName>
    </submittedName>
</protein>
<dbReference type="SUPFAM" id="SSF50249">
    <property type="entry name" value="Nucleic acid-binding proteins"/>
    <property type="match status" value="2"/>
</dbReference>
<dbReference type="CDD" id="cd05688">
    <property type="entry name" value="S1_RPS1_repeat_ec3"/>
    <property type="match status" value="1"/>
</dbReference>
<evidence type="ECO:0000256" key="3">
    <source>
        <dbReference type="ARBA" id="ARBA00023274"/>
    </source>
</evidence>